<evidence type="ECO:0000256" key="6">
    <source>
        <dbReference type="SAM" id="Phobius"/>
    </source>
</evidence>
<evidence type="ECO:0000313" key="9">
    <source>
        <dbReference type="EMBL" id="MCK0088870.1"/>
    </source>
</evidence>
<dbReference type="RefSeq" id="WP_051395725.1">
    <property type="nucleotide sequence ID" value="NZ_JADMYE010000011.1"/>
</dbReference>
<keyword evidence="6" id="KW-0472">Membrane</keyword>
<organism evidence="9 10">
    <name type="scientific">Clostridium symbiosum</name>
    <name type="common">Bacteroides symbiosus</name>
    <dbReference type="NCBI Taxonomy" id="1512"/>
    <lineage>
        <taxon>Bacteria</taxon>
        <taxon>Bacillati</taxon>
        <taxon>Bacillota</taxon>
        <taxon>Clostridia</taxon>
        <taxon>Lachnospirales</taxon>
        <taxon>Lachnospiraceae</taxon>
        <taxon>Otoolea</taxon>
    </lineage>
</organism>
<evidence type="ECO:0000256" key="3">
    <source>
        <dbReference type="ARBA" id="ARBA00023004"/>
    </source>
</evidence>
<dbReference type="Gene3D" id="3.60.21.10">
    <property type="match status" value="1"/>
</dbReference>
<protein>
    <submittedName>
        <fullName evidence="9">Metallophosphoesterase</fullName>
    </submittedName>
</protein>
<feature type="domain" description="Cyclic nucleotide phosphodiesterase C-terminal" evidence="8">
    <location>
        <begin position="464"/>
        <end position="567"/>
    </location>
</feature>
<keyword evidence="1" id="KW-0479">Metal-binding</keyword>
<dbReference type="InterPro" id="IPR029052">
    <property type="entry name" value="Metallo-depent_PP-like"/>
</dbReference>
<evidence type="ECO:0000259" key="7">
    <source>
        <dbReference type="Pfam" id="PF00149"/>
    </source>
</evidence>
<evidence type="ECO:0000259" key="8">
    <source>
        <dbReference type="Pfam" id="PF17839"/>
    </source>
</evidence>
<dbReference type="GO" id="GO:0046872">
    <property type="term" value="F:metal ion binding"/>
    <property type="evidence" value="ECO:0007669"/>
    <property type="project" value="UniProtKB-KW"/>
</dbReference>
<comment type="caution">
    <text evidence="9">The sequence shown here is derived from an EMBL/GenBank/DDBJ whole genome shotgun (WGS) entry which is preliminary data.</text>
</comment>
<evidence type="ECO:0000256" key="2">
    <source>
        <dbReference type="ARBA" id="ARBA00022801"/>
    </source>
</evidence>
<dbReference type="InterPro" id="IPR004843">
    <property type="entry name" value="Calcineurin-like_PHP"/>
</dbReference>
<sequence length="594" mass="67646">MRRWRNMLRFLARLKAAVWRIVTHAQPGNNKNHSVAPRTPGASRKKRPKTSGGTARHVSPRMPAAESNRKMSLLVYAAEILLLFAVIALVVRFIPDFSKKGAGESTYESSEEQTKEKENPKESSAAQDVSKPDEDSGGDAALDGAKIQKAKRPSRSVTEESEPAEEEKPYVPPTMIVASDLHYQSPKMTDFRESLDTYTEWNDGTVVPYLDVIADAFLEEVMMKKPSVLILSGDISQNGEKVNHQELAKKLKQVQDAGIPVLVIPGNHDINHPWAASYFDNKKEEAKGTTPSEFYEIYHEFGYDQASSRDEDSLSYLYRLDEHYWIMMLDSCIYEPVHETGGRIKKETLAWMERQLEEAKEAGAMVIPVAHHNLLKESTLYPEECTLENNREVIDLLEEYHLPVYISGHLHLQRIKKNVRGPLEEGEYGIYEIVSSSLAIPPCQYGIINWTNDGSFRYHTKEVDISGWAERYQEEDPNLLNFKEYSSQFLVDIISNQTFKGLESIPDERKREMAQLYGDLNSAYCSGKPINAARIKSSRTYFYWERYLGTSKWFDRLSAILKDTKKDHNSLSLKAGKDFPAWLPAESGLNMNKE</sequence>
<feature type="compositionally biased region" description="Basic and acidic residues" evidence="5">
    <location>
        <begin position="112"/>
        <end position="121"/>
    </location>
</feature>
<keyword evidence="6" id="KW-0812">Transmembrane</keyword>
<keyword evidence="6" id="KW-1133">Transmembrane helix</keyword>
<dbReference type="GO" id="GO:0016787">
    <property type="term" value="F:hydrolase activity"/>
    <property type="evidence" value="ECO:0007669"/>
    <property type="project" value="UniProtKB-KW"/>
</dbReference>
<accession>A0AAW5FAM2</accession>
<dbReference type="Pfam" id="PF17839">
    <property type="entry name" value="CNP_C_terminal"/>
    <property type="match status" value="1"/>
</dbReference>
<dbReference type="SUPFAM" id="SSF56300">
    <property type="entry name" value="Metallo-dependent phosphatases"/>
    <property type="match status" value="1"/>
</dbReference>
<proteinExistence type="inferred from homology"/>
<feature type="region of interest" description="Disordered" evidence="5">
    <location>
        <begin position="101"/>
        <end position="173"/>
    </location>
</feature>
<gene>
    <name evidence="9" type="ORF">K5I21_24000</name>
</gene>
<dbReference type="PANTHER" id="PTHR42988:SF2">
    <property type="entry name" value="CYCLIC NUCLEOTIDE PHOSPHODIESTERASE CBUA0032-RELATED"/>
    <property type="match status" value="1"/>
</dbReference>
<dbReference type="Proteomes" id="UP001203136">
    <property type="component" value="Unassembled WGS sequence"/>
</dbReference>
<feature type="transmembrane region" description="Helical" evidence="6">
    <location>
        <begin position="73"/>
        <end position="94"/>
    </location>
</feature>
<dbReference type="AlphaFoldDB" id="A0AAW5FAM2"/>
<name>A0AAW5FAM2_CLOSY</name>
<dbReference type="CDD" id="cd00838">
    <property type="entry name" value="MPP_superfamily"/>
    <property type="match status" value="1"/>
</dbReference>
<feature type="region of interest" description="Disordered" evidence="5">
    <location>
        <begin position="25"/>
        <end position="66"/>
    </location>
</feature>
<keyword evidence="2" id="KW-0378">Hydrolase</keyword>
<keyword evidence="3" id="KW-0408">Iron</keyword>
<evidence type="ECO:0000313" key="10">
    <source>
        <dbReference type="Proteomes" id="UP001203136"/>
    </source>
</evidence>
<comment type="similarity">
    <text evidence="4">Belongs to the cyclic nucleotide phosphodiesterase class-III family.</text>
</comment>
<dbReference type="EMBL" id="JAINVB010000002">
    <property type="protein sequence ID" value="MCK0088870.1"/>
    <property type="molecule type" value="Genomic_DNA"/>
</dbReference>
<dbReference type="Pfam" id="PF00149">
    <property type="entry name" value="Metallophos"/>
    <property type="match status" value="1"/>
</dbReference>
<dbReference type="InterPro" id="IPR040869">
    <property type="entry name" value="CNP_C"/>
</dbReference>
<feature type="domain" description="Calcineurin-like phosphoesterase" evidence="7">
    <location>
        <begin position="176"/>
        <end position="411"/>
    </location>
</feature>
<evidence type="ECO:0000256" key="1">
    <source>
        <dbReference type="ARBA" id="ARBA00022723"/>
    </source>
</evidence>
<dbReference type="PANTHER" id="PTHR42988">
    <property type="entry name" value="PHOSPHOHYDROLASE"/>
    <property type="match status" value="1"/>
</dbReference>
<dbReference type="InterPro" id="IPR050884">
    <property type="entry name" value="CNP_phosphodiesterase-III"/>
</dbReference>
<evidence type="ECO:0000256" key="4">
    <source>
        <dbReference type="ARBA" id="ARBA00025742"/>
    </source>
</evidence>
<reference evidence="9" key="1">
    <citation type="journal article" date="2022" name="Cell Host Microbe">
        <title>Colonization of the live biotherapeutic product VE303 and modulation of the microbiota and metabolites in healthy volunteers.</title>
        <authorList>
            <person name="Dsouza M."/>
            <person name="Menon R."/>
            <person name="Crossette E."/>
            <person name="Bhattarai S.K."/>
            <person name="Schneider J."/>
            <person name="Kim Y.G."/>
            <person name="Reddy S."/>
            <person name="Caballero S."/>
            <person name="Felix C."/>
            <person name="Cornacchione L."/>
            <person name="Hendrickson J."/>
            <person name="Watson A.R."/>
            <person name="Minot S.S."/>
            <person name="Greenfield N."/>
            <person name="Schopf L."/>
            <person name="Szabady R."/>
            <person name="Patarroyo J."/>
            <person name="Smith W."/>
            <person name="Harrison P."/>
            <person name="Kuijper E.J."/>
            <person name="Kelly C.P."/>
            <person name="Olle B."/>
            <person name="Bobilev D."/>
            <person name="Silber J.L."/>
            <person name="Bucci V."/>
            <person name="Roberts B."/>
            <person name="Faith J."/>
            <person name="Norman J.M."/>
        </authorList>
    </citation>
    <scope>NUCLEOTIDE SEQUENCE</scope>
    <source>
        <strain evidence="9">VE303-04</strain>
    </source>
</reference>
<evidence type="ECO:0000256" key="5">
    <source>
        <dbReference type="SAM" id="MobiDB-lite"/>
    </source>
</evidence>